<protein>
    <recommendedName>
        <fullName evidence="6">Semialdehyde dehydrogenase</fullName>
    </recommendedName>
</protein>
<evidence type="ECO:0008006" key="6">
    <source>
        <dbReference type="Google" id="ProtNLM"/>
    </source>
</evidence>
<dbReference type="Gene3D" id="1.10.3640.10">
    <property type="entry name" value="Semialdehyde dehydrogenase-like, C-terminal"/>
    <property type="match status" value="1"/>
</dbReference>
<gene>
    <name evidence="4" type="ORF">E3J84_07585</name>
</gene>
<reference evidence="4 5" key="1">
    <citation type="submission" date="2019-03" db="EMBL/GenBank/DDBJ databases">
        <title>Metabolic potential of uncultured bacteria and archaea associated with petroleum seepage in deep-sea sediments.</title>
        <authorList>
            <person name="Dong X."/>
            <person name="Hubert C."/>
        </authorList>
    </citation>
    <scope>NUCLEOTIDE SEQUENCE [LARGE SCALE GENOMIC DNA]</scope>
    <source>
        <strain evidence="4">E44_bin7</strain>
    </source>
</reference>
<feature type="domain" description="KARI N-terminal Rossmann" evidence="2">
    <location>
        <begin position="3"/>
        <end position="90"/>
    </location>
</feature>
<feature type="domain" description="Phosphogluconate dehydrogenase (decarboxylating) C-terminal" evidence="3">
    <location>
        <begin position="123"/>
        <end position="273"/>
    </location>
</feature>
<comment type="caution">
    <text evidence="4">The sequence shown here is derived from an EMBL/GenBank/DDBJ whole genome shotgun (WGS) entry which is preliminary data.</text>
</comment>
<name>A0A523RND8_UNCAE</name>
<dbReference type="InterPro" id="IPR050812">
    <property type="entry name" value="Preph/Arog_dehydrog"/>
</dbReference>
<evidence type="ECO:0000256" key="1">
    <source>
        <dbReference type="ARBA" id="ARBA00023002"/>
    </source>
</evidence>
<keyword evidence="1" id="KW-0560">Oxidoreductase</keyword>
<dbReference type="GO" id="GO:0070403">
    <property type="term" value="F:NAD+ binding"/>
    <property type="evidence" value="ECO:0007669"/>
    <property type="project" value="TreeGrafter"/>
</dbReference>
<evidence type="ECO:0000259" key="2">
    <source>
        <dbReference type="Pfam" id="PF07991"/>
    </source>
</evidence>
<dbReference type="InterPro" id="IPR036291">
    <property type="entry name" value="NAD(P)-bd_dom_sf"/>
</dbReference>
<sequence>MRQTVALIGAAGKMGSRCTDNLIKEDYKLLLCEKSEAGLKKIQEKGLKTAPTEEAVPVADIIIMAVPDVLLSSIAEKMVPILKSDATVIMLDPAVAYVGGIPMRVDVTYVVTHPCHPPLFREQETPEARKDRFGGVAAIQDIVIALIEGSEENFKKAREVCCKMFSPVDKCHRITLEQMAILEPALSELIGCTAATILREAVDVAVDHGVPKEAAESFMLGHINIALAIAFGAVDADFSDAAKVAVNIGKDWVFKSDWKKVFKPEMVCKAIYFMLHPERGKK</sequence>
<proteinExistence type="predicted"/>
<dbReference type="Gene3D" id="3.40.50.720">
    <property type="entry name" value="NAD(P)-binding Rossmann-like Domain"/>
    <property type="match status" value="1"/>
</dbReference>
<dbReference type="GO" id="GO:0008977">
    <property type="term" value="F:prephenate dehydrogenase (NAD+) activity"/>
    <property type="evidence" value="ECO:0007669"/>
    <property type="project" value="TreeGrafter"/>
</dbReference>
<dbReference type="InterPro" id="IPR013116">
    <property type="entry name" value="KARI_N"/>
</dbReference>
<dbReference type="AlphaFoldDB" id="A0A523RND8"/>
<dbReference type="EMBL" id="SOKJ01000431">
    <property type="protein sequence ID" value="TET07292.1"/>
    <property type="molecule type" value="Genomic_DNA"/>
</dbReference>
<accession>A0A523RND8</accession>
<dbReference type="SUPFAM" id="SSF51735">
    <property type="entry name" value="NAD(P)-binding Rossmann-fold domains"/>
    <property type="match status" value="1"/>
</dbReference>
<dbReference type="Proteomes" id="UP000316360">
    <property type="component" value="Unassembled WGS sequence"/>
</dbReference>
<dbReference type="GO" id="GO:0006571">
    <property type="term" value="P:tyrosine biosynthetic process"/>
    <property type="evidence" value="ECO:0007669"/>
    <property type="project" value="TreeGrafter"/>
</dbReference>
<dbReference type="Pfam" id="PF07991">
    <property type="entry name" value="KARI_N"/>
    <property type="match status" value="1"/>
</dbReference>
<dbReference type="PANTHER" id="PTHR21363">
    <property type="entry name" value="PREPHENATE DEHYDROGENASE"/>
    <property type="match status" value="1"/>
</dbReference>
<dbReference type="InterPro" id="IPR031663">
    <property type="entry name" value="PGDH_C"/>
</dbReference>
<dbReference type="InterPro" id="IPR037161">
    <property type="entry name" value="Semialdehyde_DH-like_C"/>
</dbReference>
<dbReference type="PANTHER" id="PTHR21363:SF0">
    <property type="entry name" value="PREPHENATE DEHYDROGENASE [NADP(+)]"/>
    <property type="match status" value="1"/>
</dbReference>
<dbReference type="Pfam" id="PF16896">
    <property type="entry name" value="PGDH_C"/>
    <property type="match status" value="1"/>
</dbReference>
<evidence type="ECO:0000313" key="4">
    <source>
        <dbReference type="EMBL" id="TET07292.1"/>
    </source>
</evidence>
<evidence type="ECO:0000259" key="3">
    <source>
        <dbReference type="Pfam" id="PF16896"/>
    </source>
</evidence>
<organism evidence="4 5">
    <name type="scientific">Aerophobetes bacterium</name>
    <dbReference type="NCBI Taxonomy" id="2030807"/>
    <lineage>
        <taxon>Bacteria</taxon>
        <taxon>Candidatus Aerophobota</taxon>
    </lineage>
</organism>
<evidence type="ECO:0000313" key="5">
    <source>
        <dbReference type="Proteomes" id="UP000316360"/>
    </source>
</evidence>